<comment type="caution">
    <text evidence="7">The sequence shown here is derived from an EMBL/GenBank/DDBJ whole genome shotgun (WGS) entry which is preliminary data.</text>
</comment>
<dbReference type="EMBL" id="CAQN01000267">
    <property type="protein sequence ID" value="CCQ65805.1"/>
    <property type="molecule type" value="Genomic_DNA"/>
</dbReference>
<dbReference type="GO" id="GO:0051287">
    <property type="term" value="F:NAD binding"/>
    <property type="evidence" value="ECO:0007669"/>
    <property type="project" value="InterPro"/>
</dbReference>
<feature type="domain" description="D-isomer specific 2-hydroxyacid dehydrogenase NAD-binding" evidence="6">
    <location>
        <begin position="116"/>
        <end position="288"/>
    </location>
</feature>
<dbReference type="CDD" id="cd12172">
    <property type="entry name" value="PGDH_like_2"/>
    <property type="match status" value="1"/>
</dbReference>
<dbReference type="SUPFAM" id="SSF52283">
    <property type="entry name" value="Formate/glycerate dehydrogenase catalytic domain-like"/>
    <property type="match status" value="1"/>
</dbReference>
<dbReference type="PROSITE" id="PS00671">
    <property type="entry name" value="D_2_HYDROXYACID_DH_3"/>
    <property type="match status" value="1"/>
</dbReference>
<dbReference type="FunFam" id="3.40.50.720:FF:000203">
    <property type="entry name" value="D-3-phosphoglycerate dehydrogenase (SerA)"/>
    <property type="match status" value="1"/>
</dbReference>
<dbReference type="GO" id="GO:0016618">
    <property type="term" value="F:hydroxypyruvate reductase [NAD(P)H] activity"/>
    <property type="evidence" value="ECO:0007669"/>
    <property type="project" value="TreeGrafter"/>
</dbReference>
<dbReference type="SUPFAM" id="SSF51735">
    <property type="entry name" value="NAD(P)-binding Rossmann-fold domains"/>
    <property type="match status" value="1"/>
</dbReference>
<dbReference type="InterPro" id="IPR029752">
    <property type="entry name" value="D-isomer_DH_CS1"/>
</dbReference>
<dbReference type="GO" id="GO:0005829">
    <property type="term" value="C:cytosol"/>
    <property type="evidence" value="ECO:0007669"/>
    <property type="project" value="TreeGrafter"/>
</dbReference>
<reference evidence="7 8" key="2">
    <citation type="submission" date="2013-09" db="EMBL/GenBank/DDBJ databases">
        <title>Whole genome comparison of six Crocosphaera watsonii strains with differing phenotypes.</title>
        <authorList>
            <person name="Bench S.R."/>
            <person name="Heller P."/>
            <person name="Frank I."/>
            <person name="Arciniega M."/>
            <person name="Shilova I.N."/>
            <person name="Zehr J.P."/>
        </authorList>
    </citation>
    <scope>NUCLEOTIDE SEQUENCE [LARGE SCALE GENOMIC DNA]</scope>
    <source>
        <strain evidence="7 8">WH 0402</strain>
    </source>
</reference>
<dbReference type="GO" id="GO:0030267">
    <property type="term" value="F:glyoxylate reductase (NADPH) activity"/>
    <property type="evidence" value="ECO:0007669"/>
    <property type="project" value="TreeGrafter"/>
</dbReference>
<sequence length="318" mass="35273">MMARILITCPPMLASLESCQERFKKENLEVVTPEIVQQLSEEELCQIIAEFDGVIAGDDPFTAKVLEIGRRGRLKVLAKWGIGVDGIDLEAAKNLGIYTSNTPNVFADEVADVALGYTLLLARQLHKIDTDVRQGNWLKIQGTSLRNKTVGIIGVGSIGGAIARRFHVMGMNLLGYDVRPIDAQLCQETNLKQVELNQLFQGSDCIVLACNLTPENYHLLDEEAFEQMKNDTWLVNVARGPIVDEKALIKALDSGKISRAALDVFESEPMTTDNPLVNYEQVIMGSHNSSNTREAVLRVNQIAIDNLVRDLKRAREEN</sequence>
<dbReference type="InterPro" id="IPR050223">
    <property type="entry name" value="D-isomer_2-hydroxyacid_DH"/>
</dbReference>
<evidence type="ECO:0000256" key="2">
    <source>
        <dbReference type="ARBA" id="ARBA00023002"/>
    </source>
</evidence>
<dbReference type="GO" id="GO:0004617">
    <property type="term" value="F:phosphoglycerate dehydrogenase activity"/>
    <property type="evidence" value="ECO:0007669"/>
    <property type="project" value="UniProtKB-EC"/>
</dbReference>
<dbReference type="EC" id="1.1.1.95" evidence="7"/>
<evidence type="ECO:0000256" key="1">
    <source>
        <dbReference type="ARBA" id="ARBA00005854"/>
    </source>
</evidence>
<evidence type="ECO:0000259" key="5">
    <source>
        <dbReference type="Pfam" id="PF00389"/>
    </source>
</evidence>
<reference evidence="7 8" key="1">
    <citation type="submission" date="2013-01" db="EMBL/GenBank/DDBJ databases">
        <authorList>
            <person name="Bench S."/>
        </authorList>
    </citation>
    <scope>NUCLEOTIDE SEQUENCE [LARGE SCALE GENOMIC DNA]</scope>
    <source>
        <strain evidence="7 8">WH 0402</strain>
    </source>
</reference>
<keyword evidence="3" id="KW-0520">NAD</keyword>
<organism evidence="7 8">
    <name type="scientific">Crocosphaera watsonii WH 0402</name>
    <dbReference type="NCBI Taxonomy" id="1284629"/>
    <lineage>
        <taxon>Bacteria</taxon>
        <taxon>Bacillati</taxon>
        <taxon>Cyanobacteriota</taxon>
        <taxon>Cyanophyceae</taxon>
        <taxon>Oscillatoriophycideae</taxon>
        <taxon>Chroococcales</taxon>
        <taxon>Aphanothecaceae</taxon>
        <taxon>Crocosphaera</taxon>
    </lineage>
</organism>
<dbReference type="InterPro" id="IPR006140">
    <property type="entry name" value="D-isomer_DH_NAD-bd"/>
</dbReference>
<dbReference type="InterPro" id="IPR006139">
    <property type="entry name" value="D-isomer_2_OHA_DH_cat_dom"/>
</dbReference>
<proteinExistence type="inferred from homology"/>
<dbReference type="GeneID" id="88766386"/>
<dbReference type="InterPro" id="IPR036291">
    <property type="entry name" value="NAD(P)-bd_dom_sf"/>
</dbReference>
<dbReference type="PANTHER" id="PTHR10996:SF283">
    <property type="entry name" value="GLYOXYLATE_HYDROXYPYRUVATE REDUCTASE B"/>
    <property type="match status" value="1"/>
</dbReference>
<name>T2JKM2_CROWT</name>
<evidence type="ECO:0000256" key="4">
    <source>
        <dbReference type="RuleBase" id="RU003719"/>
    </source>
</evidence>
<dbReference type="RefSeq" id="WP_035826754.1">
    <property type="nucleotide sequence ID" value="NZ_CAQN01000267.1"/>
</dbReference>
<accession>T2JKM2</accession>
<evidence type="ECO:0000313" key="7">
    <source>
        <dbReference type="EMBL" id="CCQ65805.1"/>
    </source>
</evidence>
<dbReference type="Proteomes" id="UP000018130">
    <property type="component" value="Unassembled WGS sequence"/>
</dbReference>
<dbReference type="InterPro" id="IPR029753">
    <property type="entry name" value="D-isomer_DH_CS"/>
</dbReference>
<dbReference type="PANTHER" id="PTHR10996">
    <property type="entry name" value="2-HYDROXYACID DEHYDROGENASE-RELATED"/>
    <property type="match status" value="1"/>
</dbReference>
<evidence type="ECO:0000313" key="8">
    <source>
        <dbReference type="Proteomes" id="UP000018130"/>
    </source>
</evidence>
<dbReference type="Gene3D" id="3.40.50.720">
    <property type="entry name" value="NAD(P)-binding Rossmann-like Domain"/>
    <property type="match status" value="2"/>
</dbReference>
<comment type="similarity">
    <text evidence="1 4">Belongs to the D-isomer specific 2-hydroxyacid dehydrogenase family.</text>
</comment>
<evidence type="ECO:0000256" key="3">
    <source>
        <dbReference type="ARBA" id="ARBA00023027"/>
    </source>
</evidence>
<dbReference type="Pfam" id="PF02826">
    <property type="entry name" value="2-Hacid_dh_C"/>
    <property type="match status" value="1"/>
</dbReference>
<protein>
    <submittedName>
        <fullName evidence="7">D-3-phosphoglycerate dehydrogenase</fullName>
        <ecNumber evidence="7">1.1.1.95</ecNumber>
    </submittedName>
</protein>
<feature type="domain" description="D-isomer specific 2-hydroxyacid dehydrogenase catalytic" evidence="5">
    <location>
        <begin position="17"/>
        <end position="314"/>
    </location>
</feature>
<dbReference type="Pfam" id="PF00389">
    <property type="entry name" value="2-Hacid_dh"/>
    <property type="match status" value="1"/>
</dbReference>
<evidence type="ECO:0000259" key="6">
    <source>
        <dbReference type="Pfam" id="PF02826"/>
    </source>
</evidence>
<gene>
    <name evidence="7" type="ORF">CWATWH0402_1163</name>
</gene>
<keyword evidence="2 4" id="KW-0560">Oxidoreductase</keyword>
<dbReference type="AlphaFoldDB" id="T2JKM2"/>
<dbReference type="PROSITE" id="PS00065">
    <property type="entry name" value="D_2_HYDROXYACID_DH_1"/>
    <property type="match status" value="1"/>
</dbReference>